<dbReference type="GeneID" id="96903064"/>
<dbReference type="HOGENOM" id="CLU_1250971_0_0_1"/>
<reference key="2">
    <citation type="submission" date="2011-08" db="EMBL/GenBank/DDBJ databases">
        <title>Genome sequence of Naumovozyma castellii.</title>
        <authorList>
            <person name="Gordon J.L."/>
            <person name="Armisen D."/>
            <person name="Proux-Wera E."/>
            <person name="OhEigeartaigh S.S."/>
            <person name="Byrne K.P."/>
            <person name="Wolfe K.H."/>
        </authorList>
    </citation>
    <scope>NUCLEOTIDE SEQUENCE</scope>
    <source>
        <strain>Type strain:CBS 4309</strain>
    </source>
</reference>
<organism evidence="2 3">
    <name type="scientific">Naumovozyma castellii</name>
    <name type="common">Yeast</name>
    <name type="synonym">Saccharomyces castellii</name>
    <dbReference type="NCBI Taxonomy" id="27288"/>
    <lineage>
        <taxon>Eukaryota</taxon>
        <taxon>Fungi</taxon>
        <taxon>Dikarya</taxon>
        <taxon>Ascomycota</taxon>
        <taxon>Saccharomycotina</taxon>
        <taxon>Saccharomycetes</taxon>
        <taxon>Saccharomycetales</taxon>
        <taxon>Saccharomycetaceae</taxon>
        <taxon>Naumovozyma</taxon>
    </lineage>
</organism>
<accession>G0VDC1</accession>
<feature type="region of interest" description="Disordered" evidence="1">
    <location>
        <begin position="196"/>
        <end position="221"/>
    </location>
</feature>
<evidence type="ECO:0000313" key="2">
    <source>
        <dbReference type="EMBL" id="CCC69483.1"/>
    </source>
</evidence>
<gene>
    <name evidence="2" type="primary">NCAS0C04930</name>
    <name evidence="2" type="ordered locus">NCAS_0C04930</name>
</gene>
<reference evidence="2 3" key="1">
    <citation type="journal article" date="2011" name="Proc. Natl. Acad. Sci. U.S.A.">
        <title>Evolutionary erosion of yeast sex chromosomes by mating-type switching accidents.</title>
        <authorList>
            <person name="Gordon J.L."/>
            <person name="Armisen D."/>
            <person name="Proux-Wera E."/>
            <person name="Oheigeartaigh S.S."/>
            <person name="Byrne K.P."/>
            <person name="Wolfe K.H."/>
        </authorList>
    </citation>
    <scope>NUCLEOTIDE SEQUENCE [LARGE SCALE GENOMIC DNA]</scope>
    <source>
        <strain evidence="3">ATCC 76901 / BCRC 22586 / CBS 4309 / NBRC 1992 / NRRL Y-12630</strain>
    </source>
</reference>
<name>G0VDC1_NAUCA</name>
<proteinExistence type="predicted"/>
<dbReference type="RefSeq" id="XP_003675847.1">
    <property type="nucleotide sequence ID" value="XM_003675799.1"/>
</dbReference>
<dbReference type="InParanoid" id="G0VDC1"/>
<sequence length="221" mass="24920">MINVSSISNSFRRGHNLNRDFGIFEVDIRSFLVNEKNKLDYYCYGCDLYEEHGENGKTCVLIEKRRSLCRLRKNNRVVSFNLTNETREALLALAETMLVAKQQTPIQKYVPRTRLTRFFQFFVRFGSKIKGRLAMNKRKGTQAEGLPPWQLSPLLSGPVLAHHPLNQSPLLKSSASSSSGMSISVSVNWTVSTVSETDDSDSAQQGKHAKIAQRHNNGSTI</sequence>
<keyword evidence="3" id="KW-1185">Reference proteome</keyword>
<dbReference type="EMBL" id="HE576754">
    <property type="protein sequence ID" value="CCC69483.1"/>
    <property type="molecule type" value="Genomic_DNA"/>
</dbReference>
<protein>
    <submittedName>
        <fullName evidence="2">Uncharacterized protein</fullName>
    </submittedName>
</protein>
<dbReference type="Proteomes" id="UP000001640">
    <property type="component" value="Chromosome 3"/>
</dbReference>
<dbReference type="KEGG" id="ncs:NCAS_0C04930"/>
<evidence type="ECO:0000256" key="1">
    <source>
        <dbReference type="SAM" id="MobiDB-lite"/>
    </source>
</evidence>
<evidence type="ECO:0000313" key="3">
    <source>
        <dbReference type="Proteomes" id="UP000001640"/>
    </source>
</evidence>
<dbReference type="AlphaFoldDB" id="G0VDC1"/>